<dbReference type="Proteomes" id="UP000324800">
    <property type="component" value="Unassembled WGS sequence"/>
</dbReference>
<sequence length="212" mass="24177">MIPQQVQQNPSIKAQLKVTPSITRMTNIGVNKDKPSGQTIQPQAATMISTCSDGIKQSKKKTESDRNDIYAEISDIQGTVGQLTGLQPRSGAHCLNINARLRLKETGSISANNRERTDPKTKEDRYDYSDAEYDQQTEKATLFKKQRLQSRYKLVVLSLKESGNITIKESGLKIFLLNGKKQFKRCTTWRMGDTQERKKKQKIKNRRLECLR</sequence>
<proteinExistence type="predicted"/>
<evidence type="ECO:0000313" key="2">
    <source>
        <dbReference type="Proteomes" id="UP000324800"/>
    </source>
</evidence>
<evidence type="ECO:0000313" key="1">
    <source>
        <dbReference type="EMBL" id="KAA6377788.1"/>
    </source>
</evidence>
<dbReference type="AlphaFoldDB" id="A0A5J4V4U8"/>
<accession>A0A5J4V4U8</accession>
<reference evidence="1 2" key="1">
    <citation type="submission" date="2019-03" db="EMBL/GenBank/DDBJ databases">
        <title>Single cell metagenomics reveals metabolic interactions within the superorganism composed of flagellate Streblomastix strix and complex community of Bacteroidetes bacteria on its surface.</title>
        <authorList>
            <person name="Treitli S.C."/>
            <person name="Kolisko M."/>
            <person name="Husnik F."/>
            <person name="Keeling P."/>
            <person name="Hampl V."/>
        </authorList>
    </citation>
    <scope>NUCLEOTIDE SEQUENCE [LARGE SCALE GENOMIC DNA]</scope>
    <source>
        <strain evidence="1">ST1C</strain>
    </source>
</reference>
<comment type="caution">
    <text evidence="1">The sequence shown here is derived from an EMBL/GenBank/DDBJ whole genome shotgun (WGS) entry which is preliminary data.</text>
</comment>
<gene>
    <name evidence="1" type="ORF">EZS28_026685</name>
</gene>
<organism evidence="1 2">
    <name type="scientific">Streblomastix strix</name>
    <dbReference type="NCBI Taxonomy" id="222440"/>
    <lineage>
        <taxon>Eukaryota</taxon>
        <taxon>Metamonada</taxon>
        <taxon>Preaxostyla</taxon>
        <taxon>Oxymonadida</taxon>
        <taxon>Streblomastigidae</taxon>
        <taxon>Streblomastix</taxon>
    </lineage>
</organism>
<name>A0A5J4V4U8_9EUKA</name>
<protein>
    <submittedName>
        <fullName evidence="1">Uncharacterized protein</fullName>
    </submittedName>
</protein>
<dbReference type="EMBL" id="SNRW01009583">
    <property type="protein sequence ID" value="KAA6377788.1"/>
    <property type="molecule type" value="Genomic_DNA"/>
</dbReference>